<organism evidence="2 3">
    <name type="scientific">Sphingosinicella xenopeptidilytica</name>
    <dbReference type="NCBI Taxonomy" id="364098"/>
    <lineage>
        <taxon>Bacteria</taxon>
        <taxon>Pseudomonadati</taxon>
        <taxon>Pseudomonadota</taxon>
        <taxon>Alphaproteobacteria</taxon>
        <taxon>Sphingomonadales</taxon>
        <taxon>Sphingosinicellaceae</taxon>
        <taxon>Sphingosinicella</taxon>
    </lineage>
</organism>
<dbReference type="Gene3D" id="3.40.50.300">
    <property type="entry name" value="P-loop containing nucleotide triphosphate hydrolases"/>
    <property type="match status" value="1"/>
</dbReference>
<evidence type="ECO:0000313" key="2">
    <source>
        <dbReference type="EMBL" id="MFD0848229.1"/>
    </source>
</evidence>
<dbReference type="RefSeq" id="WP_381488637.1">
    <property type="nucleotide sequence ID" value="NZ_JBHTIK010000004.1"/>
</dbReference>
<evidence type="ECO:0000313" key="3">
    <source>
        <dbReference type="Proteomes" id="UP001597124"/>
    </source>
</evidence>
<feature type="domain" description="AAA+ ATPase" evidence="1">
    <location>
        <begin position="47"/>
        <end position="206"/>
    </location>
</feature>
<proteinExistence type="predicted"/>
<dbReference type="PANTHER" id="PTHR34301">
    <property type="entry name" value="DNA-BINDING PROTEIN-RELATED"/>
    <property type="match status" value="1"/>
</dbReference>
<dbReference type="EMBL" id="JBHTIK010000004">
    <property type="protein sequence ID" value="MFD0848229.1"/>
    <property type="molecule type" value="Genomic_DNA"/>
</dbReference>
<gene>
    <name evidence="2" type="ORF">ACFQ00_07835</name>
</gene>
<dbReference type="InterPro" id="IPR041664">
    <property type="entry name" value="AAA_16"/>
</dbReference>
<reference evidence="3" key="1">
    <citation type="journal article" date="2019" name="Int. J. Syst. Evol. Microbiol.">
        <title>The Global Catalogue of Microorganisms (GCM) 10K type strain sequencing project: providing services to taxonomists for standard genome sequencing and annotation.</title>
        <authorList>
            <consortium name="The Broad Institute Genomics Platform"/>
            <consortium name="The Broad Institute Genome Sequencing Center for Infectious Disease"/>
            <person name="Wu L."/>
            <person name="Ma J."/>
        </authorList>
    </citation>
    <scope>NUCLEOTIDE SEQUENCE [LARGE SCALE GENOMIC DNA]</scope>
    <source>
        <strain evidence="3">CCUG 52537</strain>
    </source>
</reference>
<dbReference type="InterPro" id="IPR003593">
    <property type="entry name" value="AAA+_ATPase"/>
</dbReference>
<sequence length="409" mass="45981">MMIEEEWEARKNEVYAAFSPGAPIKLQEDLAGREEQAARLRNIMTSAGEHALIYGERGVGKTSISNTFYASLNSPTRRVRAIQVNCGTSDFPTIWRKVFRRISAPAESGARSLDELYPNDITPDDVEVEFSAIDLNELMIVVLDEFDKISDDATKLLMTDTIKSLSDHGLHTKLVLVGIAENAEELLAHHGSISRALKQVKMPRLSLKDLEKVVSVRYKRCGLKIDDEALFQIAFLSRGLPYYSHLVGRHAALSALNAKRIVVRDDDVFQGLAEAMKEVDQTITKEYLEAVVSQRNEETLFEPVLIACALAEPDDLGQFQQAGVALPLAEISPKKPPYTAATFAFHMNEFCEEKRGCILQRAGEARNYRYSFTDAMMQPYVIMRALQNNKLSRATFEKFVTRRQRSLAI</sequence>
<evidence type="ECO:0000259" key="1">
    <source>
        <dbReference type="SMART" id="SM00382"/>
    </source>
</evidence>
<name>A0ABW3C2V7_SPHXN</name>
<comment type="caution">
    <text evidence="2">The sequence shown here is derived from an EMBL/GenBank/DDBJ whole genome shotgun (WGS) entry which is preliminary data.</text>
</comment>
<dbReference type="InterPro" id="IPR027417">
    <property type="entry name" value="P-loop_NTPase"/>
</dbReference>
<dbReference type="Proteomes" id="UP001597124">
    <property type="component" value="Unassembled WGS sequence"/>
</dbReference>
<dbReference type="SMART" id="SM00382">
    <property type="entry name" value="AAA"/>
    <property type="match status" value="1"/>
</dbReference>
<dbReference type="SUPFAM" id="SSF52540">
    <property type="entry name" value="P-loop containing nucleoside triphosphate hydrolases"/>
    <property type="match status" value="1"/>
</dbReference>
<keyword evidence="3" id="KW-1185">Reference proteome</keyword>
<accession>A0ABW3C2V7</accession>
<dbReference type="CDD" id="cd00009">
    <property type="entry name" value="AAA"/>
    <property type="match status" value="1"/>
</dbReference>
<dbReference type="PANTHER" id="PTHR34301:SF8">
    <property type="entry name" value="ATPASE DOMAIN-CONTAINING PROTEIN"/>
    <property type="match status" value="1"/>
</dbReference>
<dbReference type="Pfam" id="PF13191">
    <property type="entry name" value="AAA_16"/>
    <property type="match status" value="1"/>
</dbReference>
<protein>
    <submittedName>
        <fullName evidence="2">AAA family ATPase</fullName>
    </submittedName>
</protein>